<accession>M4QDT7</accession>
<sequence>MDSLYTVNEITYGQAILWCLYPFGVLVGLELFLRALKDDDDDDDPEGGIMVPAYAQNPT</sequence>
<name>M4QDT7_9CAUD</name>
<dbReference type="OrthoDB" id="28835at10239"/>
<organism evidence="3 4">
    <name type="scientific">Cyanophage P-RSM1</name>
    <dbReference type="NCBI Taxonomy" id="536444"/>
    <lineage>
        <taxon>Viruses</taxon>
        <taxon>Duplodnaviria</taxon>
        <taxon>Heunggongvirae</taxon>
        <taxon>Uroviricota</taxon>
        <taxon>Caudoviricetes</taxon>
        <taxon>Pantevenvirales</taxon>
        <taxon>Kyanoviridae</taxon>
        <taxon>Emcearvirus</taxon>
        <taxon>Emcearvirus gerard</taxon>
    </lineage>
</organism>
<keyword evidence="2" id="KW-0812">Transmembrane</keyword>
<proteinExistence type="predicted"/>
<dbReference type="KEGG" id="vg:15312071"/>
<keyword evidence="2" id="KW-1133">Transmembrane helix</keyword>
<evidence type="ECO:0000256" key="1">
    <source>
        <dbReference type="SAM" id="MobiDB-lite"/>
    </source>
</evidence>
<dbReference type="RefSeq" id="YP_007877654.1">
    <property type="nucleotide sequence ID" value="NC_021071.1"/>
</dbReference>
<evidence type="ECO:0000313" key="4">
    <source>
        <dbReference type="Proteomes" id="UP000201235"/>
    </source>
</evidence>
<dbReference type="EMBL" id="HQ634175">
    <property type="protein sequence ID" value="AGH26419.1"/>
    <property type="molecule type" value="Genomic_DNA"/>
</dbReference>
<evidence type="ECO:0000313" key="3">
    <source>
        <dbReference type="EMBL" id="AGH26419.1"/>
    </source>
</evidence>
<gene>
    <name evidence="3" type="ORF">CPPG_00102</name>
</gene>
<protein>
    <submittedName>
        <fullName evidence="3">Uncharacterized protein</fullName>
    </submittedName>
</protein>
<dbReference type="GeneID" id="15312071"/>
<dbReference type="Proteomes" id="UP000201235">
    <property type="component" value="Segment"/>
</dbReference>
<feature type="region of interest" description="Disordered" evidence="1">
    <location>
        <begin position="40"/>
        <end position="59"/>
    </location>
</feature>
<keyword evidence="4" id="KW-1185">Reference proteome</keyword>
<reference evidence="3 4" key="1">
    <citation type="submission" date="2010-11" db="EMBL/GenBank/DDBJ databases">
        <title>The Genome Sequence of Cyanophage P-RSM1.</title>
        <authorList>
            <consortium name="The Broad Institute Genome Sequencing Platform"/>
            <person name="Henn M.R."/>
            <person name="Sullivan M.S."/>
            <person name="Osburne M.S."/>
            <person name="Levin J."/>
            <person name="Malboeuf C."/>
            <person name="Casali M."/>
            <person name="Russ C."/>
            <person name="Lennon N."/>
            <person name="Chapman S.B."/>
            <person name="Erlich R."/>
            <person name="Young S.K."/>
            <person name="Yandava C."/>
            <person name="Zeng Q."/>
            <person name="Alvarado L."/>
            <person name="Anderson S."/>
            <person name="Berlin A."/>
            <person name="Chen Z."/>
            <person name="Freedman E."/>
            <person name="Gellesch M."/>
            <person name="Goldberg J."/>
            <person name="Green L."/>
            <person name="Griggs A."/>
            <person name="Gujja S."/>
            <person name="Heilman E.R."/>
            <person name="Heiman D."/>
            <person name="Hollinger A."/>
            <person name="Howarth C."/>
            <person name="Larson L."/>
            <person name="Mehta T."/>
            <person name="Pearson M."/>
            <person name="Roberts A."/>
            <person name="Ryan E."/>
            <person name="Saif S."/>
            <person name="Shea T."/>
            <person name="Shenoy N."/>
            <person name="Sisk P."/>
            <person name="Stolte C."/>
            <person name="Sykes S."/>
            <person name="White J."/>
            <person name="Yu Q."/>
            <person name="Coleman M.L."/>
            <person name="Huang K.H."/>
            <person name="Weigele P.R."/>
            <person name="DeFrancesco A.S."/>
            <person name="Kern S.E."/>
            <person name="Thompson L.R."/>
            <person name="Fu R."/>
            <person name="Hombeck B."/>
            <person name="Chisholm S.W."/>
            <person name="Haas B."/>
            <person name="Nusbaum C."/>
            <person name="Birren B."/>
        </authorList>
    </citation>
    <scope>NUCLEOTIDE SEQUENCE [LARGE SCALE GENOMIC DNA]</scope>
    <source>
        <strain evidence="3 4">P-RSM1</strain>
    </source>
</reference>
<keyword evidence="2" id="KW-0472">Membrane</keyword>
<feature type="transmembrane region" description="Helical" evidence="2">
    <location>
        <begin position="12"/>
        <end position="33"/>
    </location>
</feature>
<evidence type="ECO:0000256" key="2">
    <source>
        <dbReference type="SAM" id="Phobius"/>
    </source>
</evidence>